<evidence type="ECO:0000313" key="13">
    <source>
        <dbReference type="Proteomes" id="UP000549009"/>
    </source>
</evidence>
<keyword evidence="13" id="KW-1185">Reference proteome</keyword>
<feature type="domain" description="Chaplin" evidence="9">
    <location>
        <begin position="37"/>
        <end position="77"/>
    </location>
</feature>
<reference evidence="10 13" key="2">
    <citation type="submission" date="2020-08" db="EMBL/GenBank/DDBJ databases">
        <title>Genomic Encyclopedia of Type Strains, Phase III (KMG-III): the genomes of soil and plant-associated and newly described type strains.</title>
        <authorList>
            <person name="Whitman W."/>
        </authorList>
    </citation>
    <scope>NUCLEOTIDE SEQUENCE [LARGE SCALE GENOMIC DNA]</scope>
    <source>
        <strain evidence="10 13">CECT 3146</strain>
    </source>
</reference>
<dbReference type="EMBL" id="CP023690">
    <property type="protein sequence ID" value="QEV64127.1"/>
    <property type="molecule type" value="Genomic_DNA"/>
</dbReference>
<protein>
    <submittedName>
        <fullName evidence="11">Chaplin</fullName>
    </submittedName>
    <submittedName>
        <fullName evidence="10">Putative membrane protein</fullName>
    </submittedName>
</protein>
<dbReference type="Proteomes" id="UP000549009">
    <property type="component" value="Unassembled WGS sequence"/>
</dbReference>
<dbReference type="EMBL" id="JACHJD010000002">
    <property type="protein sequence ID" value="MBB5102366.1"/>
    <property type="molecule type" value="Genomic_DNA"/>
</dbReference>
<name>A0A5P2XGG9_STRST</name>
<sequence length="81" mass="7826">MRTRALLASAALAVTALVGGATSAAADADADGTVENSPGVLSGNLVQVPVDIPVNLCGNTVNVVGVLNPATGNKCSDGHGK</sequence>
<dbReference type="InterPro" id="IPR005528">
    <property type="entry name" value="ChpA-H"/>
</dbReference>
<accession>A0A5P2XGG9</accession>
<evidence type="ECO:0000256" key="3">
    <source>
        <dbReference type="ARBA" id="ARBA00022525"/>
    </source>
</evidence>
<keyword evidence="5" id="KW-0130">Cell adhesion</keyword>
<evidence type="ECO:0000313" key="10">
    <source>
        <dbReference type="EMBL" id="MBB5102366.1"/>
    </source>
</evidence>
<evidence type="ECO:0000256" key="7">
    <source>
        <dbReference type="PROSITE-ProRule" id="PRU01232"/>
    </source>
</evidence>
<evidence type="ECO:0000313" key="12">
    <source>
        <dbReference type="Proteomes" id="UP000326505"/>
    </source>
</evidence>
<dbReference type="AlphaFoldDB" id="A0A5P2XGG9"/>
<evidence type="ECO:0000256" key="5">
    <source>
        <dbReference type="ARBA" id="ARBA00022889"/>
    </source>
</evidence>
<evidence type="ECO:0000256" key="6">
    <source>
        <dbReference type="ARBA" id="ARBA00023087"/>
    </source>
</evidence>
<evidence type="ECO:0000259" key="9">
    <source>
        <dbReference type="PROSITE" id="PS51884"/>
    </source>
</evidence>
<organism evidence="11 12">
    <name type="scientific">Streptomyces spectabilis</name>
    <dbReference type="NCBI Taxonomy" id="68270"/>
    <lineage>
        <taxon>Bacteria</taxon>
        <taxon>Bacillati</taxon>
        <taxon>Actinomycetota</taxon>
        <taxon>Actinomycetes</taxon>
        <taxon>Kitasatosporales</taxon>
        <taxon>Streptomycetaceae</taxon>
        <taxon>Streptomyces</taxon>
    </lineage>
</organism>
<dbReference type="Pfam" id="PF03777">
    <property type="entry name" value="ChpA-C"/>
    <property type="match status" value="1"/>
</dbReference>
<comment type="subcellular location">
    <subcellularLocation>
        <location evidence="1">Secreted</location>
        <location evidence="1">Cell wall</location>
    </subcellularLocation>
</comment>
<evidence type="ECO:0000256" key="8">
    <source>
        <dbReference type="SAM" id="SignalP"/>
    </source>
</evidence>
<proteinExistence type="predicted"/>
<gene>
    <name evidence="11" type="ORF">CP982_40050</name>
    <name evidence="10" type="ORF">FHS40_001419</name>
</gene>
<dbReference type="Proteomes" id="UP000326505">
    <property type="component" value="Chromosome"/>
</dbReference>
<keyword evidence="6 7" id="KW-0034">Amyloid</keyword>
<dbReference type="KEGG" id="sspb:CP982_40050"/>
<dbReference type="OrthoDB" id="3544424at2"/>
<keyword evidence="4 8" id="KW-0732">Signal</keyword>
<keyword evidence="2" id="KW-0134">Cell wall</keyword>
<keyword evidence="3" id="KW-0964">Secreted</keyword>
<evidence type="ECO:0000256" key="4">
    <source>
        <dbReference type="ARBA" id="ARBA00022729"/>
    </source>
</evidence>
<evidence type="ECO:0000256" key="2">
    <source>
        <dbReference type="ARBA" id="ARBA00022512"/>
    </source>
</evidence>
<evidence type="ECO:0000256" key="1">
    <source>
        <dbReference type="ARBA" id="ARBA00004191"/>
    </source>
</evidence>
<dbReference type="RefSeq" id="WP_150514984.1">
    <property type="nucleotide sequence ID" value="NZ_BMSQ01000009.1"/>
</dbReference>
<reference evidence="11 12" key="1">
    <citation type="submission" date="2017-09" db="EMBL/GenBank/DDBJ databases">
        <authorList>
            <person name="Lee N."/>
            <person name="Cho B.-K."/>
        </authorList>
    </citation>
    <scope>NUCLEOTIDE SEQUENCE [LARGE SCALE GENOMIC DNA]</scope>
    <source>
        <strain evidence="11 12">ATCC 27465</strain>
    </source>
</reference>
<feature type="chain" id="PRO_5044623348" evidence="8">
    <location>
        <begin position="27"/>
        <end position="81"/>
    </location>
</feature>
<dbReference type="GO" id="GO:0007155">
    <property type="term" value="P:cell adhesion"/>
    <property type="evidence" value="ECO:0007669"/>
    <property type="project" value="UniProtKB-KW"/>
</dbReference>
<evidence type="ECO:0000313" key="11">
    <source>
        <dbReference type="EMBL" id="QEV64127.1"/>
    </source>
</evidence>
<feature type="signal peptide" evidence="8">
    <location>
        <begin position="1"/>
        <end position="26"/>
    </location>
</feature>
<dbReference type="PROSITE" id="PS51884">
    <property type="entry name" value="CHAPLIN"/>
    <property type="match status" value="1"/>
</dbReference>